<comment type="subcellular location">
    <subcellularLocation>
        <location evidence="1">Cell membrane</location>
        <topology evidence="1">Multi-pass membrane protein</topology>
    </subcellularLocation>
</comment>
<evidence type="ECO:0000256" key="3">
    <source>
        <dbReference type="ARBA" id="ARBA00022475"/>
    </source>
</evidence>
<keyword evidence="3" id="KW-1003">Cell membrane</keyword>
<dbReference type="InterPro" id="IPR044669">
    <property type="entry name" value="YneE/VCCN1/2-like"/>
</dbReference>
<dbReference type="EMBL" id="CP036432">
    <property type="protein sequence ID" value="QDV85426.1"/>
    <property type="molecule type" value="Genomic_DNA"/>
</dbReference>
<keyword evidence="11" id="KW-1185">Reference proteome</keyword>
<evidence type="ECO:0000256" key="1">
    <source>
        <dbReference type="ARBA" id="ARBA00004651"/>
    </source>
</evidence>
<evidence type="ECO:0000256" key="7">
    <source>
        <dbReference type="ARBA" id="ARBA00023136"/>
    </source>
</evidence>
<evidence type="ECO:0000313" key="11">
    <source>
        <dbReference type="Proteomes" id="UP000318081"/>
    </source>
</evidence>
<evidence type="ECO:0000256" key="2">
    <source>
        <dbReference type="ARBA" id="ARBA00022448"/>
    </source>
</evidence>
<feature type="transmembrane region" description="Helical" evidence="9">
    <location>
        <begin position="43"/>
        <end position="63"/>
    </location>
</feature>
<reference evidence="10 11" key="1">
    <citation type="submission" date="2019-02" db="EMBL/GenBank/DDBJ databases">
        <title>Deep-cultivation of Planctomycetes and their phenomic and genomic characterization uncovers novel biology.</title>
        <authorList>
            <person name="Wiegand S."/>
            <person name="Jogler M."/>
            <person name="Boedeker C."/>
            <person name="Pinto D."/>
            <person name="Vollmers J."/>
            <person name="Rivas-Marin E."/>
            <person name="Kohn T."/>
            <person name="Peeters S.H."/>
            <person name="Heuer A."/>
            <person name="Rast P."/>
            <person name="Oberbeckmann S."/>
            <person name="Bunk B."/>
            <person name="Jeske O."/>
            <person name="Meyerdierks A."/>
            <person name="Storesund J.E."/>
            <person name="Kallscheuer N."/>
            <person name="Luecker S."/>
            <person name="Lage O.M."/>
            <person name="Pohl T."/>
            <person name="Merkel B.J."/>
            <person name="Hornburger P."/>
            <person name="Mueller R.-W."/>
            <person name="Bruemmer F."/>
            <person name="Labrenz M."/>
            <person name="Spormann A.M."/>
            <person name="Op den Camp H."/>
            <person name="Overmann J."/>
            <person name="Amann R."/>
            <person name="Jetten M.S.M."/>
            <person name="Mascher T."/>
            <person name="Medema M.H."/>
            <person name="Devos D.P."/>
            <person name="Kaster A.-K."/>
            <person name="Ovreas L."/>
            <person name="Rohde M."/>
            <person name="Galperin M.Y."/>
            <person name="Jogler C."/>
        </authorList>
    </citation>
    <scope>NUCLEOTIDE SEQUENCE [LARGE SCALE GENOMIC DNA]</scope>
    <source>
        <strain evidence="10 11">TBK1r</strain>
    </source>
</reference>
<keyword evidence="5 9" id="KW-1133">Transmembrane helix</keyword>
<evidence type="ECO:0000256" key="6">
    <source>
        <dbReference type="ARBA" id="ARBA00023065"/>
    </source>
</evidence>
<evidence type="ECO:0000313" key="10">
    <source>
        <dbReference type="EMBL" id="QDV85426.1"/>
    </source>
</evidence>
<dbReference type="PANTHER" id="PTHR33281:SF19">
    <property type="entry name" value="VOLTAGE-DEPENDENT ANION CHANNEL-FORMING PROTEIN YNEE"/>
    <property type="match status" value="1"/>
</dbReference>
<dbReference type="PANTHER" id="PTHR33281">
    <property type="entry name" value="UPF0187 PROTEIN YNEE"/>
    <property type="match status" value="1"/>
</dbReference>
<keyword evidence="7 9" id="KW-0472">Membrane</keyword>
<comment type="similarity">
    <text evidence="8">Belongs to the anion channel-forming bestrophin (TC 1.A.46) family.</text>
</comment>
<sequence length="303" mass="33303">MVFAVHGTTLAKVGPRLAFVIGCASLMTYLSIVLGVHTYSLTTAPFTIIGLALAIFLGFRNGAAYDRYWEGRKLWGGMVNTTRTFAIQILNVIQSVDDQDADELAGFRRETIDLIIAYVNALRHRLRDSDAKEELTNVLDEATLVNLSHYDNVPVAIADLIGKKLAFANQQGWLDKFHVPMLYANLAEMINVQGGCERIKTTPIPFTYSVLTHRTVMLYCLALPCGLHDTVGILTPVVVAFVAYAFLGLDAVGDEIEQPFGFEDNHLPLSAITRTIEVNLLNLAGANSAQIPNMIQPDNHVLN</sequence>
<evidence type="ECO:0000256" key="4">
    <source>
        <dbReference type="ARBA" id="ARBA00022692"/>
    </source>
</evidence>
<feature type="transmembrane region" description="Helical" evidence="9">
    <location>
        <begin position="17"/>
        <end position="37"/>
    </location>
</feature>
<name>A0ABX5XXM0_9BACT</name>
<gene>
    <name evidence="10" type="ORF">TBK1r_44070</name>
</gene>
<evidence type="ECO:0000256" key="8">
    <source>
        <dbReference type="ARBA" id="ARBA00034708"/>
    </source>
</evidence>
<keyword evidence="2" id="KW-0813">Transport</keyword>
<dbReference type="Proteomes" id="UP000318081">
    <property type="component" value="Chromosome"/>
</dbReference>
<protein>
    <submittedName>
        <fullName evidence="10">Bestrophin, RFP-TM, chloride channel</fullName>
    </submittedName>
</protein>
<proteinExistence type="inferred from homology"/>
<organism evidence="10 11">
    <name type="scientific">Stieleria magnilauensis</name>
    <dbReference type="NCBI Taxonomy" id="2527963"/>
    <lineage>
        <taxon>Bacteria</taxon>
        <taxon>Pseudomonadati</taxon>
        <taxon>Planctomycetota</taxon>
        <taxon>Planctomycetia</taxon>
        <taxon>Pirellulales</taxon>
        <taxon>Pirellulaceae</taxon>
        <taxon>Stieleria</taxon>
    </lineage>
</organism>
<accession>A0ABX5XXM0</accession>
<keyword evidence="4 9" id="KW-0812">Transmembrane</keyword>
<evidence type="ECO:0000256" key="5">
    <source>
        <dbReference type="ARBA" id="ARBA00022989"/>
    </source>
</evidence>
<dbReference type="Pfam" id="PF25539">
    <property type="entry name" value="Bestrophin_2"/>
    <property type="match status" value="1"/>
</dbReference>
<evidence type="ECO:0000256" key="9">
    <source>
        <dbReference type="SAM" id="Phobius"/>
    </source>
</evidence>
<keyword evidence="6" id="KW-0406">Ion transport</keyword>